<evidence type="ECO:0000313" key="4">
    <source>
        <dbReference type="Proteomes" id="UP000800036"/>
    </source>
</evidence>
<dbReference type="OrthoDB" id="3730111at2759"/>
<evidence type="ECO:0000313" key="3">
    <source>
        <dbReference type="EMBL" id="KAF1973000.1"/>
    </source>
</evidence>
<dbReference type="EMBL" id="ML976683">
    <property type="protein sequence ID" value="KAF1973000.1"/>
    <property type="molecule type" value="Genomic_DNA"/>
</dbReference>
<feature type="signal peptide" evidence="2">
    <location>
        <begin position="1"/>
        <end position="30"/>
    </location>
</feature>
<protein>
    <submittedName>
        <fullName evidence="3">Uncharacterized protein</fullName>
    </submittedName>
</protein>
<gene>
    <name evidence="3" type="ORF">BU23DRAFT_568555</name>
</gene>
<feature type="chain" id="PRO_5025604868" evidence="2">
    <location>
        <begin position="31"/>
        <end position="556"/>
    </location>
</feature>
<dbReference type="AlphaFoldDB" id="A0A6A5V8M2"/>
<evidence type="ECO:0000256" key="1">
    <source>
        <dbReference type="SAM" id="Coils"/>
    </source>
</evidence>
<organism evidence="3 4">
    <name type="scientific">Bimuria novae-zelandiae CBS 107.79</name>
    <dbReference type="NCBI Taxonomy" id="1447943"/>
    <lineage>
        <taxon>Eukaryota</taxon>
        <taxon>Fungi</taxon>
        <taxon>Dikarya</taxon>
        <taxon>Ascomycota</taxon>
        <taxon>Pezizomycotina</taxon>
        <taxon>Dothideomycetes</taxon>
        <taxon>Pleosporomycetidae</taxon>
        <taxon>Pleosporales</taxon>
        <taxon>Massarineae</taxon>
        <taxon>Didymosphaeriaceae</taxon>
        <taxon>Bimuria</taxon>
    </lineage>
</organism>
<keyword evidence="1" id="KW-0175">Coiled coil</keyword>
<accession>A0A6A5V8M2</accession>
<reference evidence="3" key="1">
    <citation type="journal article" date="2020" name="Stud. Mycol.">
        <title>101 Dothideomycetes genomes: a test case for predicting lifestyles and emergence of pathogens.</title>
        <authorList>
            <person name="Haridas S."/>
            <person name="Albert R."/>
            <person name="Binder M."/>
            <person name="Bloem J."/>
            <person name="Labutti K."/>
            <person name="Salamov A."/>
            <person name="Andreopoulos B."/>
            <person name="Baker S."/>
            <person name="Barry K."/>
            <person name="Bills G."/>
            <person name="Bluhm B."/>
            <person name="Cannon C."/>
            <person name="Castanera R."/>
            <person name="Culley D."/>
            <person name="Daum C."/>
            <person name="Ezra D."/>
            <person name="Gonzalez J."/>
            <person name="Henrissat B."/>
            <person name="Kuo A."/>
            <person name="Liang C."/>
            <person name="Lipzen A."/>
            <person name="Lutzoni F."/>
            <person name="Magnuson J."/>
            <person name="Mondo S."/>
            <person name="Nolan M."/>
            <person name="Ohm R."/>
            <person name="Pangilinan J."/>
            <person name="Park H.-J."/>
            <person name="Ramirez L."/>
            <person name="Alfaro M."/>
            <person name="Sun H."/>
            <person name="Tritt A."/>
            <person name="Yoshinaga Y."/>
            <person name="Zwiers L.-H."/>
            <person name="Turgeon B."/>
            <person name="Goodwin S."/>
            <person name="Spatafora J."/>
            <person name="Crous P."/>
            <person name="Grigoriev I."/>
        </authorList>
    </citation>
    <scope>NUCLEOTIDE SEQUENCE</scope>
    <source>
        <strain evidence="3">CBS 107.79</strain>
    </source>
</reference>
<name>A0A6A5V8M2_9PLEO</name>
<dbReference type="PANTHER" id="PTHR40619:SF3">
    <property type="entry name" value="FUNGAL STAND N-TERMINAL GOODBYE DOMAIN-CONTAINING PROTEIN"/>
    <property type="match status" value="1"/>
</dbReference>
<keyword evidence="4" id="KW-1185">Reference proteome</keyword>
<sequence>MWQCIRVFALKASSISLLQSLVVVLHFAMAGPPIPAITKRAPTIDFIDQRLSKHHPLFASHAAQYDPMSKQFVPCGQASGANTSGALTRGGLVGKIRKVRRQAADNITPGAEAAKIASKVVLQDNVATPVVGAVEVILDAFKASAMVRNQVLNGFDDIVSIFSDVELFLTTFQSKEFARGAMALFSGADYQKDLTDSLEMIQTKSGNLKQQADKSHIFVSQVSHAQLHSKVDMAVNETNSINYLLNDHLQEKERHLQQVQRELEAARQENVHLRVENGILRSTSPERISTWPPSQQRIQGPAQYWYVSQSTLRQMIDTFDVDFVDERSRAEQIIKTPLLRNWIVSASSAKLLVHWDTRLPKTFAGVSPLSVFCMTLAHFLRAKDHFISAVWFCGQHTDADEPDALIGGCGMLSSIIDQLLRQFQFDTVPLHNNIDLERLQEGDISALSELLVVLTRQLPLTMTLFLIVDCVALFEREEFAEEASQAFLSFNHLVSDPSVMAAVKLLFTSTPGTDVVRVTFEQDDLILNVDSLPVLAATSEERMIRELGDLNDDETP</sequence>
<dbReference type="Proteomes" id="UP000800036">
    <property type="component" value="Unassembled WGS sequence"/>
</dbReference>
<proteinExistence type="predicted"/>
<evidence type="ECO:0000256" key="2">
    <source>
        <dbReference type="SAM" id="SignalP"/>
    </source>
</evidence>
<keyword evidence="2" id="KW-0732">Signal</keyword>
<feature type="coiled-coil region" evidence="1">
    <location>
        <begin position="245"/>
        <end position="276"/>
    </location>
</feature>
<dbReference type="PANTHER" id="PTHR40619">
    <property type="entry name" value="FUNGAL STAND N-TERMINAL GOODBYE DOMAIN-CONTAINING PROTEIN"/>
    <property type="match status" value="1"/>
</dbReference>